<comment type="caution">
    <text evidence="1">The sequence shown here is derived from an EMBL/GenBank/DDBJ whole genome shotgun (WGS) entry which is preliminary data.</text>
</comment>
<name>C0E6Y8_9CORY</name>
<protein>
    <submittedName>
        <fullName evidence="1">Uncharacterized protein</fullName>
    </submittedName>
</protein>
<dbReference type="EMBL" id="ACEB01000046">
    <property type="protein sequence ID" value="EEG25847.1"/>
    <property type="molecule type" value="Genomic_DNA"/>
</dbReference>
<dbReference type="AlphaFoldDB" id="C0E6Y8"/>
<organism evidence="1 2">
    <name type="scientific">Corynebacterium matruchotii ATCC 33806</name>
    <dbReference type="NCBI Taxonomy" id="566549"/>
    <lineage>
        <taxon>Bacteria</taxon>
        <taxon>Bacillati</taxon>
        <taxon>Actinomycetota</taxon>
        <taxon>Actinomycetes</taxon>
        <taxon>Mycobacteriales</taxon>
        <taxon>Corynebacteriaceae</taxon>
        <taxon>Corynebacterium</taxon>
    </lineage>
</organism>
<dbReference type="Proteomes" id="UP000006247">
    <property type="component" value="Unassembled WGS sequence"/>
</dbReference>
<accession>C0E6Y8</accession>
<reference evidence="1 2" key="1">
    <citation type="submission" date="2009-01" db="EMBL/GenBank/DDBJ databases">
        <authorList>
            <person name="Fulton L."/>
            <person name="Clifton S."/>
            <person name="Chinwalla A.T."/>
            <person name="Mitreva M."/>
            <person name="Sodergren E."/>
            <person name="Weinstock G."/>
            <person name="Clifton S."/>
            <person name="Dooling D.J."/>
            <person name="Fulton B."/>
            <person name="Minx P."/>
            <person name="Pepin K.H."/>
            <person name="Johnson M."/>
            <person name="Bhonagiri V."/>
            <person name="Nash W.E."/>
            <person name="Mardis E.R."/>
            <person name="Wilson R.K."/>
        </authorList>
    </citation>
    <scope>NUCLEOTIDE SEQUENCE [LARGE SCALE GENOMIC DNA]</scope>
    <source>
        <strain evidence="1 2">ATCC 33806</strain>
    </source>
</reference>
<sequence>MTIQAGDIHDMTVTRTSDMLMCIIENLYQLRSSIPHNSIV</sequence>
<proteinExistence type="predicted"/>
<evidence type="ECO:0000313" key="1">
    <source>
        <dbReference type="EMBL" id="EEG25847.1"/>
    </source>
</evidence>
<dbReference type="HOGENOM" id="CLU_3288185_0_0_11"/>
<evidence type="ECO:0000313" key="2">
    <source>
        <dbReference type="Proteomes" id="UP000006247"/>
    </source>
</evidence>
<gene>
    <name evidence="1" type="ORF">CORMATOL_02775</name>
</gene>